<evidence type="ECO:0000256" key="1">
    <source>
        <dbReference type="SAM" id="SignalP"/>
    </source>
</evidence>
<proteinExistence type="predicted"/>
<dbReference type="Proteomes" id="UP000182253">
    <property type="component" value="Unassembled WGS sequence"/>
</dbReference>
<accession>A0A1F6UWN2</accession>
<protein>
    <submittedName>
        <fullName evidence="2">Uncharacterized protein</fullName>
    </submittedName>
</protein>
<sequence length="522" mass="56666">MNTIQNNSKLVLLIALFFVFAVGAASAQTKSDISFPIAELGNCKSESDCKSYCDKPGNIIACVSFGEKNGLVSAPEAARAREFADVLKGEGPGACKDKEACESYCNDINNVDECLTFAEKHNLIPASELKEAKKVQKVLKEGGKLPGGCSNKKSCDDYCEKPGNIEECFAFAEKAGFIPPEELEHARKAIPLIASGQSPGGCKTKDECQNYCEKEANATECINFAEKAGFVSKEEAEIVRKTGGKGPGDCRSKESCESYCNNPENQESCFKFAEKHGLIPEEKIKEMKEGMMRLKEGLEMAPPEVVSCLKENLGENIIEEIQAGTLTPGPAIGEKVKGCFAGMMKEGLKQFREGLSQMPPEMRACVEEKLGSEKVAKIEAGEEVEIGPEMGKLMEECGSAIKEEMMGKFEQMMGQVPPEIQSCLKEKLGSNLEEKFKSGEATEANVKEIVMSCMANFKPTIPKGMIPPEGYTPSGMESGITPLTGMTPPPDMMGEICEKFSLAPSCDYIPAEFRDLCLKCKQ</sequence>
<evidence type="ECO:0000313" key="2">
    <source>
        <dbReference type="EMBL" id="OGI61817.1"/>
    </source>
</evidence>
<feature type="signal peptide" evidence="1">
    <location>
        <begin position="1"/>
        <end position="27"/>
    </location>
</feature>
<name>A0A1F6UWN2_9BACT</name>
<gene>
    <name evidence="2" type="ORF">A2645_01035</name>
</gene>
<dbReference type="STRING" id="1801735.A2645_01035"/>
<feature type="chain" id="PRO_5009225717" evidence="1">
    <location>
        <begin position="28"/>
        <end position="522"/>
    </location>
</feature>
<comment type="caution">
    <text evidence="2">The sequence shown here is derived from an EMBL/GenBank/DDBJ whole genome shotgun (WGS) entry which is preliminary data.</text>
</comment>
<reference evidence="2 3" key="1">
    <citation type="journal article" date="2016" name="Nat. Commun.">
        <title>Thousands of microbial genomes shed light on interconnected biogeochemical processes in an aquifer system.</title>
        <authorList>
            <person name="Anantharaman K."/>
            <person name="Brown C.T."/>
            <person name="Hug L.A."/>
            <person name="Sharon I."/>
            <person name="Castelle C.J."/>
            <person name="Probst A.J."/>
            <person name="Thomas B.C."/>
            <person name="Singh A."/>
            <person name="Wilkins M.J."/>
            <person name="Karaoz U."/>
            <person name="Brodie E.L."/>
            <person name="Williams K.H."/>
            <person name="Hubbard S.S."/>
            <person name="Banfield J.F."/>
        </authorList>
    </citation>
    <scope>NUCLEOTIDE SEQUENCE [LARGE SCALE GENOMIC DNA]</scope>
</reference>
<keyword evidence="1" id="KW-0732">Signal</keyword>
<organism evidence="2 3">
    <name type="scientific">Candidatus Nomurabacteria bacterium RIFCSPHIGHO2_01_FULL_39_9</name>
    <dbReference type="NCBI Taxonomy" id="1801735"/>
    <lineage>
        <taxon>Bacteria</taxon>
        <taxon>Candidatus Nomuraibacteriota</taxon>
    </lineage>
</organism>
<dbReference type="EMBL" id="MFTL01000008">
    <property type="protein sequence ID" value="OGI61817.1"/>
    <property type="molecule type" value="Genomic_DNA"/>
</dbReference>
<dbReference type="AlphaFoldDB" id="A0A1F6UWN2"/>
<evidence type="ECO:0000313" key="3">
    <source>
        <dbReference type="Proteomes" id="UP000182253"/>
    </source>
</evidence>